<accession>A0ABX5QHL3</accession>
<keyword evidence="3 4" id="KW-0786">Thiamine pyrophosphate</keyword>
<dbReference type="InterPro" id="IPR029061">
    <property type="entry name" value="THDP-binding"/>
</dbReference>
<organism evidence="8 9">
    <name type="scientific">Leucobacter muris</name>
    <dbReference type="NCBI Taxonomy" id="1935379"/>
    <lineage>
        <taxon>Bacteria</taxon>
        <taxon>Bacillati</taxon>
        <taxon>Actinomycetota</taxon>
        <taxon>Actinomycetes</taxon>
        <taxon>Micrococcales</taxon>
        <taxon>Microbacteriaceae</taxon>
        <taxon>Leucobacter</taxon>
    </lineage>
</organism>
<dbReference type="InterPro" id="IPR029035">
    <property type="entry name" value="DHS-like_NAD/FAD-binding_dom"/>
</dbReference>
<evidence type="ECO:0000259" key="7">
    <source>
        <dbReference type="Pfam" id="PF02776"/>
    </source>
</evidence>
<evidence type="ECO:0000256" key="1">
    <source>
        <dbReference type="ARBA" id="ARBA00001964"/>
    </source>
</evidence>
<feature type="domain" description="Thiamine pyrophosphate enzyme central" evidence="5">
    <location>
        <begin position="196"/>
        <end position="305"/>
    </location>
</feature>
<dbReference type="EMBL" id="CP035037">
    <property type="protein sequence ID" value="QAB18444.1"/>
    <property type="molecule type" value="Genomic_DNA"/>
</dbReference>
<gene>
    <name evidence="8" type="ORF">Leucomu_11420</name>
</gene>
<evidence type="ECO:0000259" key="6">
    <source>
        <dbReference type="Pfam" id="PF02775"/>
    </source>
</evidence>
<dbReference type="InterPro" id="IPR000399">
    <property type="entry name" value="TPP-bd_CS"/>
</dbReference>
<dbReference type="NCBIfam" id="NF005712">
    <property type="entry name" value="PRK07524.1"/>
    <property type="match status" value="1"/>
</dbReference>
<dbReference type="PROSITE" id="PS00187">
    <property type="entry name" value="TPP_ENZYMES"/>
    <property type="match status" value="1"/>
</dbReference>
<feature type="domain" description="Thiamine pyrophosphate enzyme N-terminal TPP-binding" evidence="7">
    <location>
        <begin position="1"/>
        <end position="117"/>
    </location>
</feature>
<comment type="cofactor">
    <cofactor evidence="1">
        <name>thiamine diphosphate</name>
        <dbReference type="ChEBI" id="CHEBI:58937"/>
    </cofactor>
</comment>
<name>A0ABX5QHL3_9MICO</name>
<evidence type="ECO:0000313" key="8">
    <source>
        <dbReference type="EMBL" id="QAB18444.1"/>
    </source>
</evidence>
<dbReference type="Pfam" id="PF00205">
    <property type="entry name" value="TPP_enzyme_M"/>
    <property type="match status" value="1"/>
</dbReference>
<reference evidence="8 9" key="1">
    <citation type="submission" date="2019-01" db="EMBL/GenBank/DDBJ databases">
        <title>Leucobacter muris sp. nov. isolated from the nose of a laboratory mouse.</title>
        <authorList>
            <person name="Benga L."/>
            <person name="Sproeer C."/>
            <person name="Schumann P."/>
            <person name="Verbarg S."/>
            <person name="Bunk B."/>
            <person name="Engelhardt E."/>
            <person name="Benten P.M."/>
            <person name="Sager M."/>
        </authorList>
    </citation>
    <scope>NUCLEOTIDE SEQUENCE [LARGE SCALE GENOMIC DNA]</scope>
    <source>
        <strain evidence="8 9">DSM 101948</strain>
    </source>
</reference>
<dbReference type="Pfam" id="PF02776">
    <property type="entry name" value="TPP_enzyme_N"/>
    <property type="match status" value="1"/>
</dbReference>
<dbReference type="RefSeq" id="WP_128387307.1">
    <property type="nucleotide sequence ID" value="NZ_CP035037.1"/>
</dbReference>
<dbReference type="PANTHER" id="PTHR18968">
    <property type="entry name" value="THIAMINE PYROPHOSPHATE ENZYMES"/>
    <property type="match status" value="1"/>
</dbReference>
<evidence type="ECO:0000313" key="9">
    <source>
        <dbReference type="Proteomes" id="UP000285768"/>
    </source>
</evidence>
<dbReference type="Gene3D" id="3.40.50.1220">
    <property type="entry name" value="TPP-binding domain"/>
    <property type="match status" value="1"/>
</dbReference>
<dbReference type="Pfam" id="PF02775">
    <property type="entry name" value="TPP_enzyme_C"/>
    <property type="match status" value="1"/>
</dbReference>
<dbReference type="Proteomes" id="UP000285768">
    <property type="component" value="Chromosome"/>
</dbReference>
<dbReference type="PANTHER" id="PTHR18968:SF13">
    <property type="entry name" value="ACETOLACTATE SYNTHASE CATALYTIC SUBUNIT, MITOCHONDRIAL"/>
    <property type="match status" value="1"/>
</dbReference>
<dbReference type="Gene3D" id="3.40.50.970">
    <property type="match status" value="2"/>
</dbReference>
<dbReference type="InterPro" id="IPR012000">
    <property type="entry name" value="Thiamin_PyroP_enz_cen_dom"/>
</dbReference>
<comment type="similarity">
    <text evidence="2 4">Belongs to the TPP enzyme family.</text>
</comment>
<dbReference type="GO" id="GO:0047435">
    <property type="term" value="F:5-guanidino-2-oxopentanoate decarboxylase activity"/>
    <property type="evidence" value="ECO:0007669"/>
    <property type="project" value="UniProtKB-EC"/>
</dbReference>
<dbReference type="CDD" id="cd00568">
    <property type="entry name" value="TPP_enzymes"/>
    <property type="match status" value="1"/>
</dbReference>
<proteinExistence type="inferred from homology"/>
<dbReference type="InterPro" id="IPR011766">
    <property type="entry name" value="TPP_enzyme_TPP-bd"/>
</dbReference>
<evidence type="ECO:0000256" key="4">
    <source>
        <dbReference type="RuleBase" id="RU362132"/>
    </source>
</evidence>
<keyword evidence="8" id="KW-0456">Lyase</keyword>
<protein>
    <submittedName>
        <fullName evidence="8">5-guanidino-2-oxopentanoate decarboxylase</fullName>
        <ecNumber evidence="8">4.1.1.75</ecNumber>
    </submittedName>
</protein>
<evidence type="ECO:0000256" key="2">
    <source>
        <dbReference type="ARBA" id="ARBA00007812"/>
    </source>
</evidence>
<dbReference type="InterPro" id="IPR012001">
    <property type="entry name" value="Thiamin_PyroP_enz_TPP-bd_dom"/>
</dbReference>
<dbReference type="CDD" id="cd07035">
    <property type="entry name" value="TPP_PYR_POX_like"/>
    <property type="match status" value="1"/>
</dbReference>
<evidence type="ECO:0000256" key="3">
    <source>
        <dbReference type="ARBA" id="ARBA00023052"/>
    </source>
</evidence>
<dbReference type="EC" id="4.1.1.75" evidence="8"/>
<keyword evidence="9" id="KW-1185">Reference proteome</keyword>
<dbReference type="InterPro" id="IPR045229">
    <property type="entry name" value="TPP_enz"/>
</dbReference>
<evidence type="ECO:0000259" key="5">
    <source>
        <dbReference type="Pfam" id="PF00205"/>
    </source>
</evidence>
<dbReference type="SUPFAM" id="SSF52518">
    <property type="entry name" value="Thiamin diphosphate-binding fold (THDP-binding)"/>
    <property type="match status" value="2"/>
</dbReference>
<feature type="domain" description="Thiamine pyrophosphate enzyme TPP-binding" evidence="6">
    <location>
        <begin position="384"/>
        <end position="526"/>
    </location>
</feature>
<dbReference type="SUPFAM" id="SSF52467">
    <property type="entry name" value="DHS-like NAD/FAD-binding domain"/>
    <property type="match status" value="1"/>
</dbReference>
<sequence>MRLGQAISSLLTEYGIEQIFGIPGVHTLELFRDIDRSGLRVTIPRHEQGAGFMADAYTRVSGIPGVCYLITGPGVLNALTPIAQAWHDSIPMLVIGSTVTRDQLGEHRGTLHDTPDLAEVLRPFTLISETATSAERVAELIDEAFRRWEHERARPVYIGVPRDLLEEEVGEPHRPAPRAPLPPAAETEEISARLVEALDRLASSDRPVIVAGGGARHDGAAVTRLAERLAAPVVLTGNAKGLIADEHPLNVGISMPFPRTQELLEDADLVVALGTELSDFEFLFTGSPEPRLADIVRVDIDPQTTHPDQTRPTLPMRVADFARTALAGLEEPNAAASAAGAARAATAKSGLAEAREADPHTPWIDAIERALPESAILTADSAQVAYQSHHFLSLHGPGRWLAPYGYGTLGPALPMAIGAAIAAPGRPVIGLAGDGSSLFTLPELATAHDLGANITLVIWDNGGYREIEISFDRTDIQPAGVRTSAHELGAIAAGFGAEVTRATTPAELEDALREATARPALSVIVVRAPAEHRVEADSLLREGADA</sequence>